<comment type="subcellular location">
    <subcellularLocation>
        <location evidence="1">Vacuole membrane</location>
        <topology evidence="1">Lipid-anchor</topology>
    </subcellularLocation>
</comment>
<dbReference type="STRING" id="215250.A0A316YKK3"/>
<dbReference type="PROSITE" id="PS50176">
    <property type="entry name" value="ARM_REPEAT"/>
    <property type="match status" value="4"/>
</dbReference>
<evidence type="ECO:0000256" key="7">
    <source>
        <dbReference type="ARBA" id="ARBA00026209"/>
    </source>
</evidence>
<keyword evidence="6" id="KW-0449">Lipoprotein</keyword>
<dbReference type="SMART" id="SM00185">
    <property type="entry name" value="ARM"/>
    <property type="match status" value="4"/>
</dbReference>
<evidence type="ECO:0000313" key="10">
    <source>
        <dbReference type="Proteomes" id="UP000245768"/>
    </source>
</evidence>
<evidence type="ECO:0000256" key="5">
    <source>
        <dbReference type="ARBA" id="ARBA00023136"/>
    </source>
</evidence>
<feature type="non-terminal residue" evidence="9">
    <location>
        <position position="226"/>
    </location>
</feature>
<reference evidence="9 10" key="1">
    <citation type="journal article" date="2018" name="Mol. Biol. Evol.">
        <title>Broad Genomic Sampling Reveals a Smut Pathogenic Ancestry of the Fungal Clade Ustilaginomycotina.</title>
        <authorList>
            <person name="Kijpornyongpan T."/>
            <person name="Mondo S.J."/>
            <person name="Barry K."/>
            <person name="Sandor L."/>
            <person name="Lee J."/>
            <person name="Lipzen A."/>
            <person name="Pangilinan J."/>
            <person name="LaButti K."/>
            <person name="Hainaut M."/>
            <person name="Henrissat B."/>
            <person name="Grigoriev I.V."/>
            <person name="Spatafora J.W."/>
            <person name="Aime M.C."/>
        </authorList>
    </citation>
    <scope>NUCLEOTIDE SEQUENCE [LARGE SCALE GENOMIC DNA]</scope>
    <source>
        <strain evidence="9 10">MCA 4198</strain>
    </source>
</reference>
<keyword evidence="10" id="KW-1185">Reference proteome</keyword>
<feature type="repeat" description="ARM" evidence="8">
    <location>
        <begin position="17"/>
        <end position="59"/>
    </location>
</feature>
<dbReference type="PANTHER" id="PTHR47249:SF1">
    <property type="entry name" value="VACUOLAR PROTEIN 8"/>
    <property type="match status" value="1"/>
</dbReference>
<dbReference type="GO" id="GO:0000045">
    <property type="term" value="P:autophagosome assembly"/>
    <property type="evidence" value="ECO:0007669"/>
    <property type="project" value="TreeGrafter"/>
</dbReference>
<comment type="similarity">
    <text evidence="2">Belongs to the beta-catenin family.</text>
</comment>
<dbReference type="InterPro" id="IPR045156">
    <property type="entry name" value="Vac8"/>
</dbReference>
<evidence type="ECO:0000256" key="1">
    <source>
        <dbReference type="ARBA" id="ARBA00004592"/>
    </source>
</evidence>
<evidence type="ECO:0000256" key="3">
    <source>
        <dbReference type="ARBA" id="ARBA00022554"/>
    </source>
</evidence>
<dbReference type="EMBL" id="KZ819637">
    <property type="protein sequence ID" value="PWN89741.1"/>
    <property type="molecule type" value="Genomic_DNA"/>
</dbReference>
<evidence type="ECO:0000256" key="2">
    <source>
        <dbReference type="ARBA" id="ARBA00005462"/>
    </source>
</evidence>
<dbReference type="Proteomes" id="UP000245768">
    <property type="component" value="Unassembled WGS sequence"/>
</dbReference>
<keyword evidence="5" id="KW-0472">Membrane</keyword>
<keyword evidence="3" id="KW-0926">Vacuole</keyword>
<dbReference type="InterPro" id="IPR016024">
    <property type="entry name" value="ARM-type_fold"/>
</dbReference>
<dbReference type="Gene3D" id="1.25.10.10">
    <property type="entry name" value="Leucine-rich Repeat Variant"/>
    <property type="match status" value="2"/>
</dbReference>
<evidence type="ECO:0000256" key="4">
    <source>
        <dbReference type="ARBA" id="ARBA00022737"/>
    </source>
</evidence>
<dbReference type="Pfam" id="PF00514">
    <property type="entry name" value="Arm"/>
    <property type="match status" value="3"/>
</dbReference>
<evidence type="ECO:0000256" key="6">
    <source>
        <dbReference type="ARBA" id="ARBA00023288"/>
    </source>
</evidence>
<keyword evidence="4" id="KW-0677">Repeat</keyword>
<dbReference type="PANTHER" id="PTHR47249">
    <property type="entry name" value="VACUOLAR PROTEIN 8"/>
    <property type="match status" value="1"/>
</dbReference>
<evidence type="ECO:0000256" key="8">
    <source>
        <dbReference type="PROSITE-ProRule" id="PRU00259"/>
    </source>
</evidence>
<dbReference type="SUPFAM" id="SSF48371">
    <property type="entry name" value="ARM repeat"/>
    <property type="match status" value="1"/>
</dbReference>
<feature type="repeat" description="ARM" evidence="8">
    <location>
        <begin position="168"/>
        <end position="211"/>
    </location>
</feature>
<feature type="repeat" description="ARM" evidence="8">
    <location>
        <begin position="58"/>
        <end position="90"/>
    </location>
</feature>
<dbReference type="GO" id="GO:0000329">
    <property type="term" value="C:fungal-type vacuole membrane"/>
    <property type="evidence" value="ECO:0007669"/>
    <property type="project" value="TreeGrafter"/>
</dbReference>
<name>A0A316YKK3_9BASI</name>
<sequence length="226" mass="24662">MAFAEITEHQVREIGRDALEPLMFLLQSHDIETQRAASAALGNLAVILENKLLIVKLKGLEPLIRLMLSPNVEVQCNAVGCVTNLATHGEASQPGLDSFVTLMLPPALALRNLASDEKYQIEIVRFNGLPPLLRLLRSNFLPLILSAAAYVRNVSIHPLNEHSIVDAGFLPNLIDLLSHQDNGEIQCHAISTLRNLAASSERNKAAIVEAGAVERIKELVLNVPHS</sequence>
<dbReference type="InterPro" id="IPR000225">
    <property type="entry name" value="Armadillo"/>
</dbReference>
<dbReference type="InterPro" id="IPR011989">
    <property type="entry name" value="ARM-like"/>
</dbReference>
<gene>
    <name evidence="9" type="ORF">FA10DRAFT_295560</name>
</gene>
<protein>
    <recommendedName>
        <fullName evidence="7">Vacuolar protein 8</fullName>
    </recommendedName>
</protein>
<evidence type="ECO:0000313" key="9">
    <source>
        <dbReference type="EMBL" id="PWN89741.1"/>
    </source>
</evidence>
<feature type="repeat" description="ARM" evidence="8">
    <location>
        <begin position="127"/>
        <end position="169"/>
    </location>
</feature>
<organism evidence="9 10">
    <name type="scientific">Acaromyces ingoldii</name>
    <dbReference type="NCBI Taxonomy" id="215250"/>
    <lineage>
        <taxon>Eukaryota</taxon>
        <taxon>Fungi</taxon>
        <taxon>Dikarya</taxon>
        <taxon>Basidiomycota</taxon>
        <taxon>Ustilaginomycotina</taxon>
        <taxon>Exobasidiomycetes</taxon>
        <taxon>Exobasidiales</taxon>
        <taxon>Cryptobasidiaceae</taxon>
        <taxon>Acaromyces</taxon>
    </lineage>
</organism>
<dbReference type="InParanoid" id="A0A316YKK3"/>
<dbReference type="OrthoDB" id="7537227at2759"/>
<dbReference type="GeneID" id="37046392"/>
<dbReference type="RefSeq" id="XP_025376939.1">
    <property type="nucleotide sequence ID" value="XM_025524476.1"/>
</dbReference>
<dbReference type="GO" id="GO:0071562">
    <property type="term" value="P:nucleus-vacuole junction assembly"/>
    <property type="evidence" value="ECO:0007669"/>
    <property type="project" value="InterPro"/>
</dbReference>
<dbReference type="AlphaFoldDB" id="A0A316YKK3"/>
<proteinExistence type="inferred from homology"/>
<dbReference type="GO" id="GO:0043495">
    <property type="term" value="F:protein-membrane adaptor activity"/>
    <property type="evidence" value="ECO:0007669"/>
    <property type="project" value="InterPro"/>
</dbReference>
<accession>A0A316YKK3</accession>